<sequence>MENTFFTSDDAVVTLKTEADKEKVLEFIAKDEWYTPYIWECFAKEIANAPLFFEQYKEQFETELPNGLKCNVPALDNSNEELMETAKDTGLMLGFPANGGIVVKPTRYTAFTSICQRAGISGSTISNMDEKPLISVLPTMEKAQWLSRGFSLHKADCKILYRDGKVSSMLSKEYEILPANETIPRFERKLREDHPDLTFSSGMFSHEYLVLDYMLNDDIMEDSFISMLSEYGVSAKTVKAGVRFSTSDVGNSCVTAAPFYDLDGARIRLGKPICLSHDKGHSIEQFIKMLNGLAMVFKENEDLVEKLGNTQIKHPGGCFLHIIDKNRSLRSGSEDLADELDAEFPAGCTAIDVFLALNKIVEVRNSRKELNPTQLINLTETIAKLLLINYTDYDHVWTDED</sequence>
<protein>
    <submittedName>
        <fullName evidence="1">Uncharacterized protein</fullName>
    </submittedName>
</protein>
<evidence type="ECO:0000313" key="2">
    <source>
        <dbReference type="Proteomes" id="UP000284465"/>
    </source>
</evidence>
<accession>A0A413SB74</accession>
<gene>
    <name evidence="1" type="ORF">DW927_19130</name>
</gene>
<proteinExistence type="predicted"/>
<evidence type="ECO:0000313" key="1">
    <source>
        <dbReference type="EMBL" id="RHA61514.1"/>
    </source>
</evidence>
<reference evidence="1 2" key="1">
    <citation type="submission" date="2018-08" db="EMBL/GenBank/DDBJ databases">
        <title>A genome reference for cultivated species of the human gut microbiota.</title>
        <authorList>
            <person name="Zou Y."/>
            <person name="Xue W."/>
            <person name="Luo G."/>
        </authorList>
    </citation>
    <scope>NUCLEOTIDE SEQUENCE [LARGE SCALE GENOMIC DNA]</scope>
    <source>
        <strain evidence="1 2">AM43-11</strain>
    </source>
</reference>
<comment type="caution">
    <text evidence="1">The sequence shown here is derived from an EMBL/GenBank/DDBJ whole genome shotgun (WGS) entry which is preliminary data.</text>
</comment>
<dbReference type="Proteomes" id="UP000284465">
    <property type="component" value="Unassembled WGS sequence"/>
</dbReference>
<dbReference type="AlphaFoldDB" id="A0A413SB74"/>
<organism evidence="1 2">
    <name type="scientific">Roseburia intestinalis</name>
    <dbReference type="NCBI Taxonomy" id="166486"/>
    <lineage>
        <taxon>Bacteria</taxon>
        <taxon>Bacillati</taxon>
        <taxon>Bacillota</taxon>
        <taxon>Clostridia</taxon>
        <taxon>Lachnospirales</taxon>
        <taxon>Lachnospiraceae</taxon>
        <taxon>Roseburia</taxon>
    </lineage>
</organism>
<dbReference type="EMBL" id="QSFP01000039">
    <property type="protein sequence ID" value="RHA61514.1"/>
    <property type="molecule type" value="Genomic_DNA"/>
</dbReference>
<name>A0A413SB74_9FIRM</name>
<dbReference type="RefSeq" id="WP_118592462.1">
    <property type="nucleotide sequence ID" value="NZ_JADNLD010000051.1"/>
</dbReference>